<feature type="signal peptide" evidence="2">
    <location>
        <begin position="1"/>
        <end position="19"/>
    </location>
</feature>
<name>A0A8J2QS79_9NEOP</name>
<keyword evidence="1" id="KW-0472">Membrane</keyword>
<dbReference type="AlphaFoldDB" id="A0A8J2QS79"/>
<reference evidence="3" key="1">
    <citation type="submission" date="2021-09" db="EMBL/GenBank/DDBJ databases">
        <authorList>
            <person name="Martin H S."/>
        </authorList>
    </citation>
    <scope>NUCLEOTIDE SEQUENCE</scope>
</reference>
<protein>
    <submittedName>
        <fullName evidence="3">(African queen) hypothetical protein</fullName>
    </submittedName>
</protein>
<sequence>MRSLSTVVAAILFTGSVYCTLPSIVTQPEGGSFTAGIINFDQESEKCFLKTPADELVVLKPIDGSSDKYELLPEDDVIRCRVLIKQLTQNDNGIWTLHMTTKSGNEDTQSYNVTVLTLETTEPPTTTEKDQVEIENLPAQNINTTLGTSHIITIPDFSFVTSERCIIVTPSGERIGLQELKDSSVIQAITDSDAACAVKISVNNEDAIGDWLLISEGTRFSKQIERRLPFAVRVEENVDASMDEVTLAEGNDFYIRLKNSIPDSGTCRLVGPNGSRNFEIDQRYSDVCGFLVREVIPADAGTWEIQYGDKILYRARVILHVKGNSANKLDPLTWSRDNHLNTTLGPETAIYCKLESPSGRIVYDGFGRCRAVIDRVTMEHDGLWKMTVGAPGGVFTQKYEVTVKVVERSHDTPAITSVSYNKPVVIMTCKATSRVPFNSCKFRNPVGEILLASEGVGQGRYSFHGNGTSFNEGLYTHECGFQLSEPQVRELGFWRCVLETADGNHYGFLKVLPPWSMRDPEVVAGIVRTPSVTPSGDVTSLSGTSVRFHCSSPAALRYCYFRARNGTVYNVDQKANTPYSIASSNYEGNGFPSGECGIRFESLVVNDSGPWSCHVGIEEDGSLIELRSSFNVAIHEPMVVNQWMEKDRLMLTAQVHGSQQLEYCRFVRIDGLGFTSVSLPRYTDTSDLSVGRCGLIISGASIMERHPWTVVARVEGGDELVGTSTPTLDIPRPIRRRSLNFPLLIIMSIGIILIILGAIVGPKRNREWAAQRTSAFRNSLRNSFRKKPLQADSNVNTACAA</sequence>
<evidence type="ECO:0000256" key="2">
    <source>
        <dbReference type="SAM" id="SignalP"/>
    </source>
</evidence>
<evidence type="ECO:0000256" key="1">
    <source>
        <dbReference type="SAM" id="Phobius"/>
    </source>
</evidence>
<keyword evidence="1" id="KW-0812">Transmembrane</keyword>
<feature type="chain" id="PRO_5035233245" evidence="2">
    <location>
        <begin position="20"/>
        <end position="801"/>
    </location>
</feature>
<comment type="caution">
    <text evidence="3">The sequence shown here is derived from an EMBL/GenBank/DDBJ whole genome shotgun (WGS) entry which is preliminary data.</text>
</comment>
<dbReference type="Proteomes" id="UP000789524">
    <property type="component" value="Unassembled WGS sequence"/>
</dbReference>
<proteinExistence type="predicted"/>
<accession>A0A8J2QS79</accession>
<gene>
    <name evidence="3" type="ORF">DCHRY22_LOCUS8161</name>
</gene>
<dbReference type="EMBL" id="CAKASE010000059">
    <property type="protein sequence ID" value="CAG9568126.1"/>
    <property type="molecule type" value="Genomic_DNA"/>
</dbReference>
<keyword evidence="1" id="KW-1133">Transmembrane helix</keyword>
<organism evidence="3 4">
    <name type="scientific">Danaus chrysippus</name>
    <name type="common">African queen</name>
    <dbReference type="NCBI Taxonomy" id="151541"/>
    <lineage>
        <taxon>Eukaryota</taxon>
        <taxon>Metazoa</taxon>
        <taxon>Ecdysozoa</taxon>
        <taxon>Arthropoda</taxon>
        <taxon>Hexapoda</taxon>
        <taxon>Insecta</taxon>
        <taxon>Pterygota</taxon>
        <taxon>Neoptera</taxon>
        <taxon>Endopterygota</taxon>
        <taxon>Lepidoptera</taxon>
        <taxon>Glossata</taxon>
        <taxon>Ditrysia</taxon>
        <taxon>Papilionoidea</taxon>
        <taxon>Nymphalidae</taxon>
        <taxon>Danainae</taxon>
        <taxon>Danaini</taxon>
        <taxon>Danaina</taxon>
        <taxon>Danaus</taxon>
        <taxon>Anosia</taxon>
    </lineage>
</organism>
<feature type="transmembrane region" description="Helical" evidence="1">
    <location>
        <begin position="741"/>
        <end position="762"/>
    </location>
</feature>
<keyword evidence="2" id="KW-0732">Signal</keyword>
<dbReference type="OrthoDB" id="6380398at2759"/>
<evidence type="ECO:0000313" key="4">
    <source>
        <dbReference type="Proteomes" id="UP000789524"/>
    </source>
</evidence>
<evidence type="ECO:0000313" key="3">
    <source>
        <dbReference type="EMBL" id="CAG9568126.1"/>
    </source>
</evidence>
<keyword evidence="4" id="KW-1185">Reference proteome</keyword>